<comment type="subcellular location">
    <subcellularLocation>
        <location evidence="1">Cell membrane</location>
        <topology evidence="1">Multi-pass membrane protein</topology>
    </subcellularLocation>
</comment>
<dbReference type="PROSITE" id="PS00237">
    <property type="entry name" value="G_PROTEIN_RECEP_F1_1"/>
    <property type="match status" value="1"/>
</dbReference>
<dbReference type="FunCoup" id="H2UJ88">
    <property type="interactions" value="19"/>
</dbReference>
<dbReference type="PRINTS" id="PR00237">
    <property type="entry name" value="GPCRRHODOPSN"/>
</dbReference>
<dbReference type="PANTHER" id="PTHR24241">
    <property type="entry name" value="NEUROPEPTIDE RECEPTOR-RELATED G-PROTEIN COUPLED RECEPTOR"/>
    <property type="match status" value="1"/>
</dbReference>
<sequence>MLCAVQVVICRLTSVRGLILPRIQRASHSLYLCIIIIFPGNSHYRLAWRMEGVEASEGLEGLELEGSTTTGTVNISTDAGAINITFYPYYQHSVYVAASFVLAYFSIFLLCMVGNILVCLIVVENRHMRTVINLFILNLAVSDLLVGIFCIPTTLVDNLITGWPFSKIVCKMSGFVQGVSVSASVFTLVAIAVERFRCIVYPLHPKPTICVAQAAILLIWVLAVAIMCPAALALTVEQIPNHYIIYNDDLNHTLPIYSCYENFANPRMTKVYTVVLFVHIYLVPLTVITIMYVSIGVKLCSSVLANREPPVADGTVEVRVRRGGQPMISRKKLMVIKMLILVALLFMLSWLPLWTLMMMADYAGLDSDQVDLLTSYIFPFAHWLAFANSSINPIIYGYYNENFKRGFQAVCKSRPLCCLLQCHHCERMTRWGKRDRSMEEPHQMDGTSARNHIDLRVRNRVHNSARLKDAEEVKRHARAAVRPQRENFDQTIEMAILHNKDHHSQDSNRVSSLEASVYKAWEK</sequence>
<evidence type="ECO:0000259" key="17">
    <source>
        <dbReference type="PROSITE" id="PS50262"/>
    </source>
</evidence>
<dbReference type="Gene3D" id="1.20.1070.10">
    <property type="entry name" value="Rhodopsin 7-helix transmembrane proteins"/>
    <property type="match status" value="1"/>
</dbReference>
<dbReference type="InterPro" id="IPR000276">
    <property type="entry name" value="GPCR_Rhodpsn"/>
</dbReference>
<dbReference type="SMART" id="SM01381">
    <property type="entry name" value="7TM_GPCR_Srsx"/>
    <property type="match status" value="1"/>
</dbReference>
<feature type="transmembrane region" description="Helical" evidence="16">
    <location>
        <begin position="175"/>
        <end position="193"/>
    </location>
</feature>
<keyword evidence="8 15" id="KW-0675">Receptor</keyword>
<dbReference type="GO" id="GO:0032870">
    <property type="term" value="P:cellular response to hormone stimulus"/>
    <property type="evidence" value="ECO:0007669"/>
    <property type="project" value="TreeGrafter"/>
</dbReference>
<evidence type="ECO:0000256" key="11">
    <source>
        <dbReference type="ARBA" id="ARBA00025478"/>
    </source>
</evidence>
<dbReference type="Ensembl" id="ENSTRUT00000037141.3">
    <property type="protein sequence ID" value="ENSTRUP00000037009.2"/>
    <property type="gene ID" value="ENSTRUG00000014473.3"/>
</dbReference>
<feature type="transmembrane region" description="Helical" evidence="16">
    <location>
        <begin position="338"/>
        <end position="360"/>
    </location>
</feature>
<evidence type="ECO:0000256" key="7">
    <source>
        <dbReference type="ARBA" id="ARBA00023157"/>
    </source>
</evidence>
<feature type="transmembrane region" description="Helical" evidence="16">
    <location>
        <begin position="271"/>
        <end position="293"/>
    </location>
</feature>
<dbReference type="GO" id="GO:0005886">
    <property type="term" value="C:plasma membrane"/>
    <property type="evidence" value="ECO:0007669"/>
    <property type="project" value="UniProtKB-SubCell"/>
</dbReference>
<feature type="transmembrane region" description="Helical" evidence="16">
    <location>
        <begin position="214"/>
        <end position="236"/>
    </location>
</feature>
<reference evidence="18 19" key="1">
    <citation type="journal article" date="2011" name="Genome Biol. Evol.">
        <title>Integration of the genetic map and genome assembly of fugu facilitates insights into distinct features of genome evolution in teleosts and mammals.</title>
        <authorList>
            <person name="Kai W."/>
            <person name="Kikuchi K."/>
            <person name="Tohari S."/>
            <person name="Chew A.K."/>
            <person name="Tay A."/>
            <person name="Fujiwara A."/>
            <person name="Hosoya S."/>
            <person name="Suetake H."/>
            <person name="Naruse K."/>
            <person name="Brenner S."/>
            <person name="Suzuki Y."/>
            <person name="Venkatesh B."/>
        </authorList>
    </citation>
    <scope>NUCLEOTIDE SEQUENCE [LARGE SCALE GENOMIC DNA]</scope>
</reference>
<evidence type="ECO:0000256" key="1">
    <source>
        <dbReference type="ARBA" id="ARBA00004651"/>
    </source>
</evidence>
<dbReference type="InParanoid" id="H2UJ88"/>
<evidence type="ECO:0000256" key="2">
    <source>
        <dbReference type="ARBA" id="ARBA00022475"/>
    </source>
</evidence>
<evidence type="ECO:0000256" key="5">
    <source>
        <dbReference type="ARBA" id="ARBA00023040"/>
    </source>
</evidence>
<keyword evidence="7" id="KW-1015">Disulfide bond</keyword>
<keyword evidence="5 15" id="KW-0297">G-protein coupled receptor</keyword>
<name>H2UJ88_TAKRU</name>
<evidence type="ECO:0000313" key="19">
    <source>
        <dbReference type="Proteomes" id="UP000005226"/>
    </source>
</evidence>
<dbReference type="PRINTS" id="PR01570">
    <property type="entry name" value="NPFFRECEPTOR"/>
</dbReference>
<dbReference type="AlphaFoldDB" id="H2UJ88"/>
<dbReference type="GO" id="GO:0008188">
    <property type="term" value="F:neuropeptide receptor activity"/>
    <property type="evidence" value="ECO:0007669"/>
    <property type="project" value="InterPro"/>
</dbReference>
<keyword evidence="4 16" id="KW-1133">Transmembrane helix</keyword>
<evidence type="ECO:0000256" key="8">
    <source>
        <dbReference type="ARBA" id="ARBA00023170"/>
    </source>
</evidence>
<dbReference type="Proteomes" id="UP000005226">
    <property type="component" value="Chromosome 21"/>
</dbReference>
<evidence type="ECO:0000256" key="10">
    <source>
        <dbReference type="ARBA" id="ARBA00023224"/>
    </source>
</evidence>
<keyword evidence="6 16" id="KW-0472">Membrane</keyword>
<keyword evidence="3 15" id="KW-0812">Transmembrane</keyword>
<dbReference type="InterPro" id="IPR005395">
    <property type="entry name" value="NPFF_rcpt"/>
</dbReference>
<dbReference type="GO" id="GO:0042277">
    <property type="term" value="F:peptide binding"/>
    <property type="evidence" value="ECO:0007669"/>
    <property type="project" value="TreeGrafter"/>
</dbReference>
<dbReference type="InterPro" id="IPR017452">
    <property type="entry name" value="GPCR_Rhodpsn_7TM"/>
</dbReference>
<dbReference type="OMA" id="MCPAALA"/>
<evidence type="ECO:0000256" key="16">
    <source>
        <dbReference type="SAM" id="Phobius"/>
    </source>
</evidence>
<gene>
    <name evidence="18" type="primary">npffr1l2</name>
</gene>
<feature type="transmembrane region" description="Helical" evidence="16">
    <location>
        <begin position="135"/>
        <end position="155"/>
    </location>
</feature>
<evidence type="ECO:0000256" key="14">
    <source>
        <dbReference type="ARBA" id="ARBA00082066"/>
    </source>
</evidence>
<feature type="transmembrane region" description="Helical" evidence="16">
    <location>
        <begin position="95"/>
        <end position="123"/>
    </location>
</feature>
<keyword evidence="19" id="KW-1185">Reference proteome</keyword>
<evidence type="ECO:0000256" key="9">
    <source>
        <dbReference type="ARBA" id="ARBA00023180"/>
    </source>
</evidence>
<keyword evidence="2" id="KW-1003">Cell membrane</keyword>
<evidence type="ECO:0000256" key="12">
    <source>
        <dbReference type="ARBA" id="ARBA00074417"/>
    </source>
</evidence>
<reference evidence="18" key="2">
    <citation type="submission" date="2025-08" db="UniProtKB">
        <authorList>
            <consortium name="Ensembl"/>
        </authorList>
    </citation>
    <scope>IDENTIFICATION</scope>
</reference>
<evidence type="ECO:0000256" key="13">
    <source>
        <dbReference type="ARBA" id="ARBA00075893"/>
    </source>
</evidence>
<dbReference type="FunFam" id="1.20.1070.10:FF:000153">
    <property type="entry name" value="Neuropeptide FF receptor 1"/>
    <property type="match status" value="1"/>
</dbReference>
<reference evidence="18" key="3">
    <citation type="submission" date="2025-09" db="UniProtKB">
        <authorList>
            <consortium name="Ensembl"/>
        </authorList>
    </citation>
    <scope>IDENTIFICATION</scope>
</reference>
<evidence type="ECO:0000256" key="15">
    <source>
        <dbReference type="RuleBase" id="RU000688"/>
    </source>
</evidence>
<evidence type="ECO:0000256" key="3">
    <source>
        <dbReference type="ARBA" id="ARBA00022692"/>
    </source>
</evidence>
<keyword evidence="10 15" id="KW-0807">Transducer</keyword>
<proteinExistence type="inferred from homology"/>
<dbReference type="GeneTree" id="ENSGT01150000286926"/>
<feature type="domain" description="G-protein coupled receptors family 1 profile" evidence="17">
    <location>
        <begin position="114"/>
        <end position="396"/>
    </location>
</feature>
<keyword evidence="9" id="KW-0325">Glycoprotein</keyword>
<comment type="function">
    <text evidence="11">Receptor for NPAF (A-18-F-amide) and NPFF (F-8-F-amide) neuropeptides, also known as morphine-modulating peptides. Can also be activated by a variety of naturally occurring or synthetic FMRF-amide like ligands. This receptor mediates its action by association with G proteins that activate a phosphatidylinositol-calcium second messenger system.</text>
</comment>
<evidence type="ECO:0000313" key="18">
    <source>
        <dbReference type="Ensembl" id="ENSTRUP00000037009.2"/>
    </source>
</evidence>
<feature type="transmembrane region" description="Helical" evidence="16">
    <location>
        <begin position="380"/>
        <end position="399"/>
    </location>
</feature>
<comment type="similarity">
    <text evidence="15">Belongs to the G-protein coupled receptor 1 family.</text>
</comment>
<dbReference type="PROSITE" id="PS50262">
    <property type="entry name" value="G_PROTEIN_RECEP_F1_2"/>
    <property type="match status" value="1"/>
</dbReference>
<dbReference type="PANTHER" id="PTHR24241:SF82">
    <property type="entry name" value="NEUROPEPTIDE FF RECEPTOR 1-RELATED"/>
    <property type="match status" value="1"/>
</dbReference>
<dbReference type="SUPFAM" id="SSF81321">
    <property type="entry name" value="Family A G protein-coupled receptor-like"/>
    <property type="match status" value="1"/>
</dbReference>
<evidence type="ECO:0000256" key="4">
    <source>
        <dbReference type="ARBA" id="ARBA00022989"/>
    </source>
</evidence>
<organism evidence="18 19">
    <name type="scientific">Takifugu rubripes</name>
    <name type="common">Japanese pufferfish</name>
    <name type="synonym">Fugu rubripes</name>
    <dbReference type="NCBI Taxonomy" id="31033"/>
    <lineage>
        <taxon>Eukaryota</taxon>
        <taxon>Metazoa</taxon>
        <taxon>Chordata</taxon>
        <taxon>Craniata</taxon>
        <taxon>Vertebrata</taxon>
        <taxon>Euteleostomi</taxon>
        <taxon>Actinopterygii</taxon>
        <taxon>Neopterygii</taxon>
        <taxon>Teleostei</taxon>
        <taxon>Neoteleostei</taxon>
        <taxon>Acanthomorphata</taxon>
        <taxon>Eupercaria</taxon>
        <taxon>Tetraodontiformes</taxon>
        <taxon>Tetradontoidea</taxon>
        <taxon>Tetraodontidae</taxon>
        <taxon>Takifugu</taxon>
    </lineage>
</organism>
<accession>H2UJ88</accession>
<dbReference type="Pfam" id="PF00001">
    <property type="entry name" value="7tm_1"/>
    <property type="match status" value="1"/>
</dbReference>
<evidence type="ECO:0000256" key="6">
    <source>
        <dbReference type="ARBA" id="ARBA00023136"/>
    </source>
</evidence>
<protein>
    <recommendedName>
        <fullName evidence="12">Neuropeptide FF receptor 1</fullName>
    </recommendedName>
    <alternativeName>
        <fullName evidence="14">G-protein coupled receptor 147</fullName>
    </alternativeName>
    <alternativeName>
        <fullName evidence="13">RFamide-related peptide receptor OT7T022</fullName>
    </alternativeName>
</protein>